<reference evidence="1" key="1">
    <citation type="submission" date="2023-01" db="EMBL/GenBank/DDBJ databases">
        <title>Human gut microbiome strain richness.</title>
        <authorList>
            <person name="Chen-Liaw A."/>
        </authorList>
    </citation>
    <scope>NUCLEOTIDE SEQUENCE</scope>
    <source>
        <strain evidence="1">2225st1_A6_2225SCRN_200828</strain>
    </source>
</reference>
<sequence>MDDDLLTALYHAASSEEPDTMDGPSLCDYYQRREETEQTRRALVDAVGDEVDVDSYGVAMECQGFVNGFKLALGLCMGVCCCG</sequence>
<proteinExistence type="predicted"/>
<comment type="caution">
    <text evidence="1">The sequence shown here is derived from an EMBL/GenBank/DDBJ whole genome shotgun (WGS) entry which is preliminary data.</text>
</comment>
<dbReference type="Proteomes" id="UP001211006">
    <property type="component" value="Unassembled WGS sequence"/>
</dbReference>
<dbReference type="RefSeq" id="WP_024723089.1">
    <property type="nucleotide sequence ID" value="NZ_BAABXT010000001.1"/>
</dbReference>
<dbReference type="AlphaFoldDB" id="A0AAW6C030"/>
<dbReference type="EMBL" id="JAQLWO010000001">
    <property type="protein sequence ID" value="MDB7904449.1"/>
    <property type="molecule type" value="Genomic_DNA"/>
</dbReference>
<evidence type="ECO:0000313" key="1">
    <source>
        <dbReference type="EMBL" id="MDB7904449.1"/>
    </source>
</evidence>
<gene>
    <name evidence="1" type="ORF">PND83_00470</name>
</gene>
<protein>
    <submittedName>
        <fullName evidence="1">Uncharacterized protein</fullName>
    </submittedName>
</protein>
<dbReference type="GeneID" id="63973511"/>
<accession>A0AAW6C030</accession>
<evidence type="ECO:0000313" key="2">
    <source>
        <dbReference type="Proteomes" id="UP001211006"/>
    </source>
</evidence>
<organism evidence="1 2">
    <name type="scientific">Flavonifractor plautii</name>
    <name type="common">Fusobacterium plautii</name>
    <dbReference type="NCBI Taxonomy" id="292800"/>
    <lineage>
        <taxon>Bacteria</taxon>
        <taxon>Bacillati</taxon>
        <taxon>Bacillota</taxon>
        <taxon>Clostridia</taxon>
        <taxon>Eubacteriales</taxon>
        <taxon>Oscillospiraceae</taxon>
        <taxon>Flavonifractor</taxon>
    </lineage>
</organism>
<name>A0AAW6C030_FLAPL</name>